<protein>
    <recommendedName>
        <fullName evidence="3">Transcriptional regulator</fullName>
    </recommendedName>
</protein>
<comment type="caution">
    <text evidence="1">The sequence shown here is derived from an EMBL/GenBank/DDBJ whole genome shotgun (WGS) entry which is preliminary data.</text>
</comment>
<evidence type="ECO:0000313" key="2">
    <source>
        <dbReference type="Proteomes" id="UP001152604"/>
    </source>
</evidence>
<dbReference type="RefSeq" id="WP_254024978.1">
    <property type="nucleotide sequence ID" value="NZ_CAKXZS010000014.1"/>
</dbReference>
<accession>A0ABM9DRD6</accession>
<keyword evidence="2" id="KW-1185">Reference proteome</keyword>
<dbReference type="Proteomes" id="UP001152604">
    <property type="component" value="Unassembled WGS sequence"/>
</dbReference>
<name>A0ABM9DRD6_9HYPH</name>
<organism evidence="1 2">
    <name type="scientific">Mesorhizobium ventifaucium</name>
    <dbReference type="NCBI Taxonomy" id="666020"/>
    <lineage>
        <taxon>Bacteria</taxon>
        <taxon>Pseudomonadati</taxon>
        <taxon>Pseudomonadota</taxon>
        <taxon>Alphaproteobacteria</taxon>
        <taxon>Hyphomicrobiales</taxon>
        <taxon>Phyllobacteriaceae</taxon>
        <taxon>Mesorhizobium</taxon>
    </lineage>
</organism>
<reference evidence="1" key="1">
    <citation type="submission" date="2022-03" db="EMBL/GenBank/DDBJ databases">
        <authorList>
            <person name="Brunel B."/>
        </authorList>
    </citation>
    <scope>NUCLEOTIDE SEQUENCE</scope>
    <source>
        <strain evidence="1">STM4922sample</strain>
    </source>
</reference>
<evidence type="ECO:0008006" key="3">
    <source>
        <dbReference type="Google" id="ProtNLM"/>
    </source>
</evidence>
<sequence length="60" mass="6867">MMALVLKAFPTRLRRFKEGDRVSPQDDLSPQGFDRLVETGYIEKLPYAAKLKKQDPSKAD</sequence>
<gene>
    <name evidence="1" type="ORF">MES4922_210162</name>
</gene>
<evidence type="ECO:0000313" key="1">
    <source>
        <dbReference type="EMBL" id="CAH2399232.1"/>
    </source>
</evidence>
<dbReference type="EMBL" id="CAKXZS010000014">
    <property type="protein sequence ID" value="CAH2399232.1"/>
    <property type="molecule type" value="Genomic_DNA"/>
</dbReference>
<proteinExistence type="predicted"/>